<dbReference type="SUPFAM" id="SSF56300">
    <property type="entry name" value="Metallo-dependent phosphatases"/>
    <property type="match status" value="1"/>
</dbReference>
<feature type="region of interest" description="Disordered" evidence="3">
    <location>
        <begin position="258"/>
        <end position="280"/>
    </location>
</feature>
<evidence type="ECO:0000259" key="4">
    <source>
        <dbReference type="Pfam" id="PF00149"/>
    </source>
</evidence>
<dbReference type="RefSeq" id="WP_319010386.1">
    <property type="nucleotide sequence ID" value="NZ_JAWJZF010000377.1"/>
</dbReference>
<evidence type="ECO:0000313" key="5">
    <source>
        <dbReference type="EMBL" id="MDX2294063.1"/>
    </source>
</evidence>
<organism evidence="5 6">
    <name type="scientific">Streptomyces roseolus</name>
    <dbReference type="NCBI Taxonomy" id="67358"/>
    <lineage>
        <taxon>Bacteria</taxon>
        <taxon>Bacillati</taxon>
        <taxon>Actinomycetota</taxon>
        <taxon>Actinomycetes</taxon>
        <taxon>Kitasatosporales</taxon>
        <taxon>Streptomycetaceae</taxon>
        <taxon>Streptomyces</taxon>
    </lineage>
</organism>
<name>A0ABU4K8I1_9ACTN</name>
<gene>
    <name evidence="5" type="ORF">R2363_18020</name>
</gene>
<evidence type="ECO:0000256" key="3">
    <source>
        <dbReference type="SAM" id="MobiDB-lite"/>
    </source>
</evidence>
<evidence type="ECO:0000256" key="1">
    <source>
        <dbReference type="ARBA" id="ARBA00022723"/>
    </source>
</evidence>
<dbReference type="InterPro" id="IPR016538">
    <property type="entry name" value="UCP008292"/>
</dbReference>
<evidence type="ECO:0000256" key="2">
    <source>
        <dbReference type="ARBA" id="ARBA00022801"/>
    </source>
</evidence>
<dbReference type="InterPro" id="IPR004843">
    <property type="entry name" value="Calcineurin-like_PHP"/>
</dbReference>
<proteinExistence type="predicted"/>
<dbReference type="PANTHER" id="PTHR31302:SF31">
    <property type="entry name" value="PHOSPHODIESTERASE YAEI"/>
    <property type="match status" value="1"/>
</dbReference>
<comment type="caution">
    <text evidence="5">The sequence shown here is derived from an EMBL/GenBank/DDBJ whole genome shotgun (WGS) entry which is preliminary data.</text>
</comment>
<evidence type="ECO:0000313" key="6">
    <source>
        <dbReference type="Proteomes" id="UP001278571"/>
    </source>
</evidence>
<reference evidence="5 6" key="1">
    <citation type="submission" date="2023-10" db="EMBL/GenBank/DDBJ databases">
        <authorList>
            <person name="Wang X.X."/>
        </authorList>
    </citation>
    <scope>NUCLEOTIDE SEQUENCE [LARGE SCALE GENOMIC DNA]</scope>
    <source>
        <strain evidence="5 6">NBRC 12816</strain>
    </source>
</reference>
<keyword evidence="6" id="KW-1185">Reference proteome</keyword>
<dbReference type="PIRSF" id="PIRSF008292">
    <property type="entry name" value="UCP008292"/>
    <property type="match status" value="1"/>
</dbReference>
<feature type="domain" description="Calcineurin-like phosphoesterase" evidence="4">
    <location>
        <begin position="16"/>
        <end position="220"/>
    </location>
</feature>
<sequence length="280" mass="29041">MTLVEPDRTAPHSAVRVAAVGDIHLGEGCAGLLRPAFETLPDCADLLLLAGDLTRHGSVAEAEVVAGEVASLGVPVVAVLGNHDHHADEPDDVARVLRDAGVHVLEGDSVVLPVDGHKVGVAGVKGFCGGFVGRSAGEFGEPEMKAFVRTTRHSAERLAGALAELTEHGCAVRIALTHFSPVPDTLAGEPPEIYPFLGSYLLAEAIDAHGADLAVHGHAHLGTEHGMTAGGVRVRNVAQPVIDHAFALYRLPLDGHRPGASTASATPSDSVPLPDRYAHH</sequence>
<accession>A0ABU4K8I1</accession>
<dbReference type="EMBL" id="JAWJZF010000377">
    <property type="protein sequence ID" value="MDX2294063.1"/>
    <property type="molecule type" value="Genomic_DNA"/>
</dbReference>
<dbReference type="Gene3D" id="3.60.21.10">
    <property type="match status" value="1"/>
</dbReference>
<dbReference type="InterPro" id="IPR029052">
    <property type="entry name" value="Metallo-depent_PP-like"/>
</dbReference>
<dbReference type="Proteomes" id="UP001278571">
    <property type="component" value="Unassembled WGS sequence"/>
</dbReference>
<protein>
    <submittedName>
        <fullName evidence="5">Metallophosphoesterase</fullName>
    </submittedName>
</protein>
<dbReference type="InterPro" id="IPR051158">
    <property type="entry name" value="Metallophosphoesterase_sf"/>
</dbReference>
<keyword evidence="2" id="KW-0378">Hydrolase</keyword>
<dbReference type="PANTHER" id="PTHR31302">
    <property type="entry name" value="TRANSMEMBRANE PROTEIN WITH METALLOPHOSPHOESTERASE DOMAIN-RELATED"/>
    <property type="match status" value="1"/>
</dbReference>
<dbReference type="Pfam" id="PF00149">
    <property type="entry name" value="Metallophos"/>
    <property type="match status" value="1"/>
</dbReference>
<keyword evidence="1" id="KW-0479">Metal-binding</keyword>